<accession>A0A1Y6K6X1</accession>
<dbReference type="RefSeq" id="WP_087863189.1">
    <property type="nucleotide sequence ID" value="NZ_LT859958.1"/>
</dbReference>
<dbReference type="Proteomes" id="UP000195514">
    <property type="component" value="Chromosome I"/>
</dbReference>
<keyword evidence="1" id="KW-0812">Transmembrane</keyword>
<dbReference type="AlphaFoldDB" id="A0A1Y6K6X1"/>
<dbReference type="InterPro" id="IPR018392">
    <property type="entry name" value="LysM"/>
</dbReference>
<keyword evidence="1" id="KW-0472">Membrane</keyword>
<reference evidence="4" key="1">
    <citation type="submission" date="2017-05" db="EMBL/GenBank/DDBJ databases">
        <authorList>
            <person name="Kirkegaard R."/>
            <person name="Mcilroy J S."/>
        </authorList>
    </citation>
    <scope>NUCLEOTIDE SEQUENCE [LARGE SCALE GENOMIC DNA]</scope>
</reference>
<dbReference type="Gene3D" id="3.10.350.10">
    <property type="entry name" value="LysM domain"/>
    <property type="match status" value="2"/>
</dbReference>
<proteinExistence type="predicted"/>
<keyword evidence="4" id="KW-1185">Reference proteome</keyword>
<name>A0A1Y6K6X1_9CHLR</name>
<evidence type="ECO:0000259" key="2">
    <source>
        <dbReference type="PROSITE" id="PS51782"/>
    </source>
</evidence>
<protein>
    <recommendedName>
        <fullName evidence="2">LysM domain-containing protein</fullName>
    </recommendedName>
</protein>
<evidence type="ECO:0000256" key="1">
    <source>
        <dbReference type="SAM" id="Phobius"/>
    </source>
</evidence>
<evidence type="ECO:0000313" key="4">
    <source>
        <dbReference type="Proteomes" id="UP000195514"/>
    </source>
</evidence>
<organism evidence="3 4">
    <name type="scientific">Candidatus Brevifilum fermentans</name>
    <dbReference type="NCBI Taxonomy" id="1986204"/>
    <lineage>
        <taxon>Bacteria</taxon>
        <taxon>Bacillati</taxon>
        <taxon>Chloroflexota</taxon>
        <taxon>Anaerolineae</taxon>
        <taxon>Anaerolineales</taxon>
        <taxon>Anaerolineaceae</taxon>
        <taxon>Candidatus Brevifilum</taxon>
    </lineage>
</organism>
<dbReference type="SMART" id="SM00257">
    <property type="entry name" value="LysM"/>
    <property type="match status" value="2"/>
</dbReference>
<dbReference type="InterPro" id="IPR036779">
    <property type="entry name" value="LysM_dom_sf"/>
</dbReference>
<dbReference type="PROSITE" id="PS51782">
    <property type="entry name" value="LYSM"/>
    <property type="match status" value="2"/>
</dbReference>
<dbReference type="Pfam" id="PF01476">
    <property type="entry name" value="LysM"/>
    <property type="match status" value="2"/>
</dbReference>
<gene>
    <name evidence="3" type="ORF">CFX1CAM_2279</name>
</gene>
<dbReference type="EMBL" id="LT859958">
    <property type="protein sequence ID" value="SMX55344.1"/>
    <property type="molecule type" value="Genomic_DNA"/>
</dbReference>
<dbReference type="SUPFAM" id="SSF54106">
    <property type="entry name" value="LysM domain"/>
    <property type="match status" value="1"/>
</dbReference>
<feature type="domain" description="LysM" evidence="2">
    <location>
        <begin position="99"/>
        <end position="143"/>
    </location>
</feature>
<dbReference type="OrthoDB" id="163097at2"/>
<feature type="domain" description="LysM" evidence="2">
    <location>
        <begin position="166"/>
        <end position="220"/>
    </location>
</feature>
<dbReference type="CDD" id="cd00118">
    <property type="entry name" value="LysM"/>
    <property type="match status" value="2"/>
</dbReference>
<sequence>MSKKDAKNVISSYRKKQKMGPYILGGLAILLVVVGIVLLVVYLIGGGSGLKPSFLNSPTPTSTETPTPTPVTPTATFTLTPTITNTPTPTLTNTPSGPIEYEVQELDNCTTIAENFEVDVEVLLVLNNLDSRCLIYPGQTILIPAPGQQLPTPTPLPDDTPPGTLIEYRVRPGDSLFVLATQFHSEVSRIMQETNRYRREHDLKQMEEETDIFVGDILIIPVNIVPTPIPTATATETPTP</sequence>
<evidence type="ECO:0000313" key="3">
    <source>
        <dbReference type="EMBL" id="SMX55344.1"/>
    </source>
</evidence>
<feature type="transmembrane region" description="Helical" evidence="1">
    <location>
        <begin position="21"/>
        <end position="44"/>
    </location>
</feature>
<dbReference type="KEGG" id="abat:CFX1CAM_2279"/>
<keyword evidence="1" id="KW-1133">Transmembrane helix</keyword>